<evidence type="ECO:0000256" key="2">
    <source>
        <dbReference type="SAM" id="MobiDB-lite"/>
    </source>
</evidence>
<dbReference type="EMBL" id="LVWA01000012">
    <property type="protein sequence ID" value="OKL38757.1"/>
    <property type="molecule type" value="Genomic_DNA"/>
</dbReference>
<dbReference type="PANTHER" id="PTHR30203:SF24">
    <property type="entry name" value="BLR4935 PROTEIN"/>
    <property type="match status" value="1"/>
</dbReference>
<evidence type="ECO:0000256" key="1">
    <source>
        <dbReference type="ARBA" id="ARBA00007613"/>
    </source>
</evidence>
<dbReference type="OrthoDB" id="1680428at2"/>
<organism evidence="4 5">
    <name type="scientific">Pontibacter flavimaris</name>
    <dbReference type="NCBI Taxonomy" id="1797110"/>
    <lineage>
        <taxon>Bacteria</taxon>
        <taxon>Pseudomonadati</taxon>
        <taxon>Bacteroidota</taxon>
        <taxon>Cytophagia</taxon>
        <taxon>Cytophagales</taxon>
        <taxon>Hymenobacteraceae</taxon>
        <taxon>Pontibacter</taxon>
    </lineage>
</organism>
<dbReference type="InterPro" id="IPR010131">
    <property type="entry name" value="MdtP/NodT-like"/>
</dbReference>
<feature type="compositionally biased region" description="Low complexity" evidence="2">
    <location>
        <begin position="163"/>
        <end position="181"/>
    </location>
</feature>
<dbReference type="AlphaFoldDB" id="A0A1Q5P955"/>
<dbReference type="Gene3D" id="1.20.1600.10">
    <property type="entry name" value="Outer membrane efflux proteins (OEP)"/>
    <property type="match status" value="2"/>
</dbReference>
<feature type="chain" id="PRO_5012095335" description="TolC family protein" evidence="3">
    <location>
        <begin position="21"/>
        <end position="474"/>
    </location>
</feature>
<keyword evidence="5" id="KW-1185">Reference proteome</keyword>
<evidence type="ECO:0000256" key="3">
    <source>
        <dbReference type="SAM" id="SignalP"/>
    </source>
</evidence>
<accession>A0A1Q5P955</accession>
<evidence type="ECO:0008006" key="6">
    <source>
        <dbReference type="Google" id="ProtNLM"/>
    </source>
</evidence>
<comment type="caution">
    <text evidence="4">The sequence shown here is derived from an EMBL/GenBank/DDBJ whole genome shotgun (WGS) entry which is preliminary data.</text>
</comment>
<dbReference type="InterPro" id="IPR003423">
    <property type="entry name" value="OMP_efflux"/>
</dbReference>
<proteinExistence type="inferred from homology"/>
<dbReference type="RefSeq" id="WP_073854842.1">
    <property type="nucleotide sequence ID" value="NZ_LVWA01000012.1"/>
</dbReference>
<comment type="similarity">
    <text evidence="1">Belongs to the outer membrane factor (OMF) (TC 1.B.17) family.</text>
</comment>
<dbReference type="Proteomes" id="UP000186551">
    <property type="component" value="Unassembled WGS sequence"/>
</dbReference>
<sequence length="474" mass="52325">MKKIVLSILILLALAPLAQAQTLEEYLVMAGENNPQLKARYAEYQAALQKVPQAGGLPDPEATFNFFLKPMDRFMGSQVGDISIMQMFPWFGSLDAAKTEANYMAQMQFSSFIEAKINLYHTVRTTWLSLYQIDREVLLLERELEILQALERLALAKYKSAPAASSSAPSTPRQSMGTTSKTGGGSNASGGMAGMGGATGSTSGSSGGGSMSGGMSSMASSGNSMVDVILIRVQVKDLENRLQLLRDSRRPKQIAFNSMLNRDHSLEVQIADTLEPVALPASLSLIQDSIRQNHPMLKMYEWDAKAREAQLRMAQLMGRPMFGVGLNYMVFKPRPDEMTQMPMGGENMVMPMVTVTLPIYRKKYKAARKEAQFAQEAAVANKEATENMLFAELSTLLYDYQRATSTLQLLQDQITLNEQAIRLLTTNYSVAGAGIEEILRQRQAILGFRQQQLQAITDQHTAVSAINRMMNSDN</sequence>
<evidence type="ECO:0000313" key="4">
    <source>
        <dbReference type="EMBL" id="OKL38757.1"/>
    </source>
</evidence>
<gene>
    <name evidence="4" type="ORF">A3841_06370</name>
</gene>
<dbReference type="Pfam" id="PF02321">
    <property type="entry name" value="OEP"/>
    <property type="match status" value="1"/>
</dbReference>
<dbReference type="GO" id="GO:0015562">
    <property type="term" value="F:efflux transmembrane transporter activity"/>
    <property type="evidence" value="ECO:0007669"/>
    <property type="project" value="InterPro"/>
</dbReference>
<dbReference type="SUPFAM" id="SSF56954">
    <property type="entry name" value="Outer membrane efflux proteins (OEP)"/>
    <property type="match status" value="2"/>
</dbReference>
<feature type="region of interest" description="Disordered" evidence="2">
    <location>
        <begin position="163"/>
        <end position="219"/>
    </location>
</feature>
<dbReference type="STRING" id="1797110.A3841_06370"/>
<keyword evidence="3" id="KW-0732">Signal</keyword>
<feature type="signal peptide" evidence="3">
    <location>
        <begin position="1"/>
        <end position="20"/>
    </location>
</feature>
<dbReference type="PANTHER" id="PTHR30203">
    <property type="entry name" value="OUTER MEMBRANE CATION EFFLUX PROTEIN"/>
    <property type="match status" value="1"/>
</dbReference>
<name>A0A1Q5P955_9BACT</name>
<protein>
    <recommendedName>
        <fullName evidence="6">TolC family protein</fullName>
    </recommendedName>
</protein>
<evidence type="ECO:0000313" key="5">
    <source>
        <dbReference type="Proteomes" id="UP000186551"/>
    </source>
</evidence>
<feature type="compositionally biased region" description="Gly residues" evidence="2">
    <location>
        <begin position="182"/>
        <end position="212"/>
    </location>
</feature>
<reference evidence="4 5" key="1">
    <citation type="submission" date="2016-03" db="EMBL/GenBank/DDBJ databases">
        <title>Genome sequence of Pontibacter sp. nov., of the family cytophagaceae, isolated from marine sediment of the Yellow Sea, China.</title>
        <authorList>
            <person name="Zhang G."/>
            <person name="Zhang R."/>
        </authorList>
    </citation>
    <scope>NUCLEOTIDE SEQUENCE [LARGE SCALE GENOMIC DNA]</scope>
    <source>
        <strain evidence="4 5">S10-8</strain>
    </source>
</reference>